<dbReference type="GO" id="GO:0020037">
    <property type="term" value="F:heme binding"/>
    <property type="evidence" value="ECO:0007669"/>
    <property type="project" value="TreeGrafter"/>
</dbReference>
<dbReference type="SUPFAM" id="SSF81342">
    <property type="entry name" value="Transmembrane di-heme cytochromes"/>
    <property type="match status" value="1"/>
</dbReference>
<feature type="domain" description="Cytochrome b561 bacterial/Ni-hydrogenase" evidence="7">
    <location>
        <begin position="6"/>
        <end position="174"/>
    </location>
</feature>
<evidence type="ECO:0000256" key="5">
    <source>
        <dbReference type="ARBA" id="ARBA00023136"/>
    </source>
</evidence>
<evidence type="ECO:0000256" key="1">
    <source>
        <dbReference type="ARBA" id="ARBA00004651"/>
    </source>
</evidence>
<dbReference type="GO" id="GO:0022904">
    <property type="term" value="P:respiratory electron transport chain"/>
    <property type="evidence" value="ECO:0007669"/>
    <property type="project" value="InterPro"/>
</dbReference>
<dbReference type="Pfam" id="PF01292">
    <property type="entry name" value="Ni_hydr_CYTB"/>
    <property type="match status" value="1"/>
</dbReference>
<dbReference type="OrthoDB" id="196472at2"/>
<evidence type="ECO:0000256" key="6">
    <source>
        <dbReference type="SAM" id="Phobius"/>
    </source>
</evidence>
<feature type="transmembrane region" description="Helical" evidence="6">
    <location>
        <begin position="90"/>
        <end position="111"/>
    </location>
</feature>
<evidence type="ECO:0000256" key="4">
    <source>
        <dbReference type="ARBA" id="ARBA00022989"/>
    </source>
</evidence>
<dbReference type="EMBL" id="PKLZ01000003">
    <property type="protein sequence ID" value="PLW83177.1"/>
    <property type="molecule type" value="Genomic_DNA"/>
</dbReference>
<comment type="caution">
    <text evidence="8">The sequence shown here is derived from an EMBL/GenBank/DDBJ whole genome shotgun (WGS) entry which is preliminary data.</text>
</comment>
<keyword evidence="9" id="KW-1185">Reference proteome</keyword>
<dbReference type="InterPro" id="IPR016174">
    <property type="entry name" value="Di-haem_cyt_TM"/>
</dbReference>
<dbReference type="GO" id="GO:0009055">
    <property type="term" value="F:electron transfer activity"/>
    <property type="evidence" value="ECO:0007669"/>
    <property type="project" value="InterPro"/>
</dbReference>
<dbReference type="InterPro" id="IPR011577">
    <property type="entry name" value="Cyt_b561_bac/Ni-Hgenase"/>
</dbReference>
<organism evidence="8 9">
    <name type="scientific">Kineobactrum sediminis</name>
    <dbReference type="NCBI Taxonomy" id="1905677"/>
    <lineage>
        <taxon>Bacteria</taxon>
        <taxon>Pseudomonadati</taxon>
        <taxon>Pseudomonadota</taxon>
        <taxon>Gammaproteobacteria</taxon>
        <taxon>Cellvibrionales</taxon>
        <taxon>Halieaceae</taxon>
        <taxon>Kineobactrum</taxon>
    </lineage>
</organism>
<dbReference type="Gene3D" id="1.20.950.20">
    <property type="entry name" value="Transmembrane di-heme cytochromes, Chain C"/>
    <property type="match status" value="1"/>
</dbReference>
<dbReference type="GO" id="GO:0005886">
    <property type="term" value="C:plasma membrane"/>
    <property type="evidence" value="ECO:0007669"/>
    <property type="project" value="UniProtKB-SubCell"/>
</dbReference>
<dbReference type="AlphaFoldDB" id="A0A2N5Y482"/>
<dbReference type="InterPro" id="IPR051542">
    <property type="entry name" value="Hydrogenase_cytochrome"/>
</dbReference>
<protein>
    <submittedName>
        <fullName evidence="8">Hydrogenase</fullName>
    </submittedName>
</protein>
<keyword evidence="4 6" id="KW-1133">Transmembrane helix</keyword>
<comment type="subcellular location">
    <subcellularLocation>
        <location evidence="1">Cell membrane</location>
        <topology evidence="1">Multi-pass membrane protein</topology>
    </subcellularLocation>
</comment>
<evidence type="ECO:0000256" key="3">
    <source>
        <dbReference type="ARBA" id="ARBA00022692"/>
    </source>
</evidence>
<dbReference type="Proteomes" id="UP000234845">
    <property type="component" value="Unassembled WGS sequence"/>
</dbReference>
<keyword evidence="2" id="KW-1003">Cell membrane</keyword>
<dbReference type="RefSeq" id="WP_101520779.1">
    <property type="nucleotide sequence ID" value="NZ_PKLZ01000003.1"/>
</dbReference>
<name>A0A2N5Y482_9GAMM</name>
<feature type="transmembrane region" description="Helical" evidence="6">
    <location>
        <begin position="12"/>
        <end position="28"/>
    </location>
</feature>
<sequence>MTIPLWDLPTRSFHWSLVLLVPLAWWTAEEGQMERHEWIGYTVILLVVFRILWGFVGSRHSRFRDFLRGPRNTLAYLRGDTAPFPGHNPLGGLSILALLALLLLQAGSGLFNSDDVLFNGPLYHLVDSSFRDTMGVVHEWAFNGLLGLIAIHLAAVAWYQWGRRKKYVQAMIRGHAEGREGMSPPVPRWRAVMLVAALALLLWGLLSLVPPPPRMW</sequence>
<keyword evidence="3 6" id="KW-0812">Transmembrane</keyword>
<gene>
    <name evidence="8" type="ORF">CWI75_07120</name>
</gene>
<keyword evidence="5 6" id="KW-0472">Membrane</keyword>
<feature type="transmembrane region" description="Helical" evidence="6">
    <location>
        <begin position="40"/>
        <end position="58"/>
    </location>
</feature>
<dbReference type="PANTHER" id="PTHR30485:SF2">
    <property type="entry name" value="BLL0597 PROTEIN"/>
    <property type="match status" value="1"/>
</dbReference>
<dbReference type="PANTHER" id="PTHR30485">
    <property type="entry name" value="NI/FE-HYDROGENASE 1 B-TYPE CYTOCHROME SUBUNIT"/>
    <property type="match status" value="1"/>
</dbReference>
<evidence type="ECO:0000313" key="9">
    <source>
        <dbReference type="Proteomes" id="UP000234845"/>
    </source>
</evidence>
<evidence type="ECO:0000313" key="8">
    <source>
        <dbReference type="EMBL" id="PLW83177.1"/>
    </source>
</evidence>
<evidence type="ECO:0000259" key="7">
    <source>
        <dbReference type="Pfam" id="PF01292"/>
    </source>
</evidence>
<feature type="transmembrane region" description="Helical" evidence="6">
    <location>
        <begin position="140"/>
        <end position="161"/>
    </location>
</feature>
<proteinExistence type="predicted"/>
<accession>A0A2N5Y482</accession>
<reference evidence="9" key="1">
    <citation type="submission" date="2017-11" db="EMBL/GenBank/DDBJ databases">
        <title>The draft genome sequence of Chromatocurvus sp. F02.</title>
        <authorList>
            <person name="Du Z.-J."/>
            <person name="Chang Y.-Q."/>
        </authorList>
    </citation>
    <scope>NUCLEOTIDE SEQUENCE [LARGE SCALE GENOMIC DNA]</scope>
    <source>
        <strain evidence="9">F02</strain>
    </source>
</reference>
<evidence type="ECO:0000256" key="2">
    <source>
        <dbReference type="ARBA" id="ARBA00022475"/>
    </source>
</evidence>
<feature type="transmembrane region" description="Helical" evidence="6">
    <location>
        <begin position="189"/>
        <end position="209"/>
    </location>
</feature>